<dbReference type="AlphaFoldDB" id="A0A839N3K2"/>
<evidence type="ECO:0000313" key="3">
    <source>
        <dbReference type="Proteomes" id="UP000559182"/>
    </source>
</evidence>
<dbReference type="EMBL" id="JACHVQ010000001">
    <property type="protein sequence ID" value="MBB2891359.1"/>
    <property type="molecule type" value="Genomic_DNA"/>
</dbReference>
<keyword evidence="3" id="KW-1185">Reference proteome</keyword>
<dbReference type="SUPFAM" id="SSF53448">
    <property type="entry name" value="Nucleotide-diphospho-sugar transferases"/>
    <property type="match status" value="1"/>
</dbReference>
<sequence length="317" mass="32589">MDVGAIVLAGGVGSRMCPLTLDCPKPLLPLGAEPLVGYQLRRLARVGVRRVVLATGYFAHRFQDALGDGARWNLRLLHSVEEEPLGTGGALRAAVELLPGSERVIVVNGDLLSSHDLSGQLAATGTADVGLHVREVADVARYGHVMCADDGLVRGFAEKCGAGPGLANAGTYVVRADVLRSLPRGRSSWERDILPSLIRADARVVAWAGAGYFRDVGDPTAYRVASVDAVTGALPGSVPGSATAYVDERAAVAPGAVVQGGSSVHAGAVVGPRARLDATVLLPGSRVGAEATLLRCVIAAGAVVPARFEAADDVLVS</sequence>
<dbReference type="Proteomes" id="UP000559182">
    <property type="component" value="Unassembled WGS sequence"/>
</dbReference>
<reference evidence="2 3" key="1">
    <citation type="submission" date="2020-08" db="EMBL/GenBank/DDBJ databases">
        <title>Sequencing the genomes of 1000 actinobacteria strains.</title>
        <authorList>
            <person name="Klenk H.-P."/>
        </authorList>
    </citation>
    <scope>NUCLEOTIDE SEQUENCE [LARGE SCALE GENOMIC DNA]</scope>
    <source>
        <strain evidence="2 3">DSM 105369</strain>
    </source>
</reference>
<evidence type="ECO:0000259" key="1">
    <source>
        <dbReference type="Pfam" id="PF00483"/>
    </source>
</evidence>
<name>A0A839N3K2_9MICO</name>
<dbReference type="RefSeq" id="WP_183319636.1">
    <property type="nucleotide sequence ID" value="NZ_JACHVQ010000001.1"/>
</dbReference>
<dbReference type="EC" id="2.7.7.13" evidence="2"/>
<dbReference type="GO" id="GO:0004475">
    <property type="term" value="F:mannose-1-phosphate guanylyltransferase (GTP) activity"/>
    <property type="evidence" value="ECO:0007669"/>
    <property type="project" value="UniProtKB-EC"/>
</dbReference>
<dbReference type="InterPro" id="IPR005835">
    <property type="entry name" value="NTP_transferase_dom"/>
</dbReference>
<accession>A0A839N3K2</accession>
<feature type="domain" description="Nucleotidyl transferase" evidence="1">
    <location>
        <begin position="5"/>
        <end position="227"/>
    </location>
</feature>
<dbReference type="InterPro" id="IPR029044">
    <property type="entry name" value="Nucleotide-diphossugar_trans"/>
</dbReference>
<dbReference type="Gene3D" id="3.90.550.10">
    <property type="entry name" value="Spore Coat Polysaccharide Biosynthesis Protein SpsA, Chain A"/>
    <property type="match status" value="1"/>
</dbReference>
<dbReference type="PANTHER" id="PTHR22572">
    <property type="entry name" value="SUGAR-1-PHOSPHATE GUANYL TRANSFERASE"/>
    <property type="match status" value="1"/>
</dbReference>
<keyword evidence="2" id="KW-0548">Nucleotidyltransferase</keyword>
<keyword evidence="2" id="KW-0808">Transferase</keyword>
<protein>
    <submittedName>
        <fullName evidence="2">Mannose-1-phosphate guanylyltransferase</fullName>
        <ecNumber evidence="2">2.7.7.13</ecNumber>
    </submittedName>
</protein>
<organism evidence="2 3">
    <name type="scientific">Flexivirga oryzae</name>
    <dbReference type="NCBI Taxonomy" id="1794944"/>
    <lineage>
        <taxon>Bacteria</taxon>
        <taxon>Bacillati</taxon>
        <taxon>Actinomycetota</taxon>
        <taxon>Actinomycetes</taxon>
        <taxon>Micrococcales</taxon>
        <taxon>Dermacoccaceae</taxon>
        <taxon>Flexivirga</taxon>
    </lineage>
</organism>
<comment type="caution">
    <text evidence="2">The sequence shown here is derived from an EMBL/GenBank/DDBJ whole genome shotgun (WGS) entry which is preliminary data.</text>
</comment>
<evidence type="ECO:0000313" key="2">
    <source>
        <dbReference type="EMBL" id="MBB2891359.1"/>
    </source>
</evidence>
<proteinExistence type="predicted"/>
<dbReference type="InterPro" id="IPR050486">
    <property type="entry name" value="Mannose-1P_guanyltransferase"/>
</dbReference>
<dbReference type="Pfam" id="PF00483">
    <property type="entry name" value="NTP_transferase"/>
    <property type="match status" value="1"/>
</dbReference>
<dbReference type="Gene3D" id="2.160.10.10">
    <property type="entry name" value="Hexapeptide repeat proteins"/>
    <property type="match status" value="1"/>
</dbReference>
<gene>
    <name evidence="2" type="ORF">FHU39_001343</name>
</gene>